<dbReference type="InterPro" id="IPR001736">
    <property type="entry name" value="PLipase_D/transphosphatidylase"/>
</dbReference>
<dbReference type="InterPro" id="IPR051406">
    <property type="entry name" value="PLD_domain"/>
</dbReference>
<keyword evidence="7" id="KW-1185">Reference proteome</keyword>
<dbReference type="GO" id="GO:0016042">
    <property type="term" value="P:lipid catabolic process"/>
    <property type="evidence" value="ECO:0007669"/>
    <property type="project" value="UniProtKB-KW"/>
</dbReference>
<keyword evidence="4" id="KW-1133">Transmembrane helix</keyword>
<evidence type="ECO:0000256" key="3">
    <source>
        <dbReference type="ARBA" id="ARBA00023098"/>
    </source>
</evidence>
<keyword evidence="4" id="KW-0812">Transmembrane</keyword>
<evidence type="ECO:0000313" key="6">
    <source>
        <dbReference type="EMBL" id="ABR54335.1"/>
    </source>
</evidence>
<dbReference type="InterPro" id="IPR025202">
    <property type="entry name" value="PLD-like_dom"/>
</dbReference>
<dbReference type="SMART" id="SM00155">
    <property type="entry name" value="PLDc"/>
    <property type="match status" value="1"/>
</dbReference>
<dbReference type="Proteomes" id="UP000001107">
    <property type="component" value="Chromosome"/>
</dbReference>
<name>A6UPB3_METVS</name>
<dbReference type="STRING" id="406327.Mevan_0427"/>
<protein>
    <submittedName>
        <fullName evidence="6">Phospholipase D/Transphosphatidylase</fullName>
    </submittedName>
</protein>
<feature type="domain" description="PLD phosphodiesterase" evidence="5">
    <location>
        <begin position="132"/>
        <end position="158"/>
    </location>
</feature>
<dbReference type="GO" id="GO:0016891">
    <property type="term" value="F:RNA endonuclease activity producing 5'-phosphomonoesters, hydrolytic mechanism"/>
    <property type="evidence" value="ECO:0007669"/>
    <property type="project" value="TreeGrafter"/>
</dbReference>
<sequence length="190" mass="22344">MEFLSNIYPYIAILNFLMLSMLFILFIKYSSLLRNSFKYSYSKVCPDDRIEVLNDEKYYYYILNKIKSAKREINIIMFSIYKSEKTAELINELIEARNRGVMVRVILEEDVGSNILAQSRLSSKKVLVKFHDSKKTHNKFIIIDDTVIVGSHNWTDKALFQNKESSIALINKVVLEEEKRYFELLWGASE</sequence>
<feature type="transmembrane region" description="Helical" evidence="4">
    <location>
        <begin position="6"/>
        <end position="27"/>
    </location>
</feature>
<evidence type="ECO:0000256" key="1">
    <source>
        <dbReference type="ARBA" id="ARBA00022801"/>
    </source>
</evidence>
<reference evidence="6" key="1">
    <citation type="submission" date="2007-06" db="EMBL/GenBank/DDBJ databases">
        <title>Complete sequence of Methanococcus vannielii SB.</title>
        <authorList>
            <consortium name="US DOE Joint Genome Institute"/>
            <person name="Copeland A."/>
            <person name="Lucas S."/>
            <person name="Lapidus A."/>
            <person name="Barry K."/>
            <person name="Glavina del Rio T."/>
            <person name="Dalin E."/>
            <person name="Tice H."/>
            <person name="Pitluck S."/>
            <person name="Chain P."/>
            <person name="Malfatti S."/>
            <person name="Shin M."/>
            <person name="Vergez L."/>
            <person name="Schmutz J."/>
            <person name="Larimer F."/>
            <person name="Land M."/>
            <person name="Hauser L."/>
            <person name="Kyrpides N."/>
            <person name="Anderson I."/>
            <person name="Sieprawska-Lupa M."/>
            <person name="Whitman W.B."/>
            <person name="Richardson P."/>
        </authorList>
    </citation>
    <scope>NUCLEOTIDE SEQUENCE [LARGE SCALE GENOMIC DNA]</scope>
    <source>
        <strain evidence="6">SB</strain>
    </source>
</reference>
<dbReference type="PANTHER" id="PTHR43856:SF1">
    <property type="entry name" value="MITOCHONDRIAL CARDIOLIPIN HYDROLASE"/>
    <property type="match status" value="1"/>
</dbReference>
<keyword evidence="2" id="KW-0442">Lipid degradation</keyword>
<proteinExistence type="predicted"/>
<evidence type="ECO:0000256" key="4">
    <source>
        <dbReference type="SAM" id="Phobius"/>
    </source>
</evidence>
<dbReference type="EMBL" id="CP000742">
    <property type="protein sequence ID" value="ABR54335.1"/>
    <property type="molecule type" value="Genomic_DNA"/>
</dbReference>
<dbReference type="Pfam" id="PF13091">
    <property type="entry name" value="PLDc_2"/>
    <property type="match status" value="1"/>
</dbReference>
<dbReference type="eggNOG" id="arCOG02041">
    <property type="taxonomic scope" value="Archaea"/>
</dbReference>
<dbReference type="GeneID" id="5325499"/>
<keyword evidence="1" id="KW-0378">Hydrolase</keyword>
<evidence type="ECO:0000313" key="7">
    <source>
        <dbReference type="Proteomes" id="UP000001107"/>
    </source>
</evidence>
<keyword evidence="3" id="KW-0443">Lipid metabolism</keyword>
<organism evidence="6 7">
    <name type="scientific">Methanococcus vannielii (strain ATCC 35089 / DSM 1224 / JCM 13029 / OCM 148 / SB)</name>
    <dbReference type="NCBI Taxonomy" id="406327"/>
    <lineage>
        <taxon>Archaea</taxon>
        <taxon>Methanobacteriati</taxon>
        <taxon>Methanobacteriota</taxon>
        <taxon>Methanomada group</taxon>
        <taxon>Methanococci</taxon>
        <taxon>Methanococcales</taxon>
        <taxon>Methanococcaceae</taxon>
        <taxon>Methanococcus</taxon>
    </lineage>
</organism>
<dbReference type="Gene3D" id="3.30.870.10">
    <property type="entry name" value="Endonuclease Chain A"/>
    <property type="match status" value="1"/>
</dbReference>
<dbReference type="SUPFAM" id="SSF56024">
    <property type="entry name" value="Phospholipase D/nuclease"/>
    <property type="match status" value="1"/>
</dbReference>
<dbReference type="RefSeq" id="WP_011972238.1">
    <property type="nucleotide sequence ID" value="NC_009634.1"/>
</dbReference>
<keyword evidence="4" id="KW-0472">Membrane</keyword>
<dbReference type="PANTHER" id="PTHR43856">
    <property type="entry name" value="CARDIOLIPIN HYDROLASE"/>
    <property type="match status" value="1"/>
</dbReference>
<evidence type="ECO:0000259" key="5">
    <source>
        <dbReference type="PROSITE" id="PS50035"/>
    </source>
</evidence>
<dbReference type="KEGG" id="mvn:Mevan_0427"/>
<dbReference type="HOGENOM" id="CLU_122247_1_0_2"/>
<dbReference type="PROSITE" id="PS50035">
    <property type="entry name" value="PLD"/>
    <property type="match status" value="1"/>
</dbReference>
<evidence type="ECO:0000256" key="2">
    <source>
        <dbReference type="ARBA" id="ARBA00022963"/>
    </source>
</evidence>
<dbReference type="OrthoDB" id="31343at2157"/>
<gene>
    <name evidence="6" type="ordered locus">Mevan_0427</name>
</gene>
<accession>A6UPB3</accession>
<dbReference type="AlphaFoldDB" id="A6UPB3"/>